<evidence type="ECO:0000313" key="3">
    <source>
        <dbReference type="Proteomes" id="UP000274822"/>
    </source>
</evidence>
<comment type="caution">
    <text evidence="2">The sequence shown here is derived from an EMBL/GenBank/DDBJ whole genome shotgun (WGS) entry which is preliminary data.</text>
</comment>
<feature type="non-terminal residue" evidence="2">
    <location>
        <position position="1"/>
    </location>
</feature>
<feature type="region of interest" description="Disordered" evidence="1">
    <location>
        <begin position="1"/>
        <end position="71"/>
    </location>
</feature>
<name>A0A433QH72_9FUNG</name>
<reference evidence="2 3" key="1">
    <citation type="journal article" date="2018" name="New Phytol.">
        <title>Phylogenomics of Endogonaceae and evolution of mycorrhizas within Mucoromycota.</title>
        <authorList>
            <person name="Chang Y."/>
            <person name="Desiro A."/>
            <person name="Na H."/>
            <person name="Sandor L."/>
            <person name="Lipzen A."/>
            <person name="Clum A."/>
            <person name="Barry K."/>
            <person name="Grigoriev I.V."/>
            <person name="Martin F.M."/>
            <person name="Stajich J.E."/>
            <person name="Smith M.E."/>
            <person name="Bonito G."/>
            <person name="Spatafora J.W."/>
        </authorList>
    </citation>
    <scope>NUCLEOTIDE SEQUENCE [LARGE SCALE GENOMIC DNA]</scope>
    <source>
        <strain evidence="2 3">AD002</strain>
    </source>
</reference>
<feature type="region of interest" description="Disordered" evidence="1">
    <location>
        <begin position="366"/>
        <end position="389"/>
    </location>
</feature>
<evidence type="ECO:0000256" key="1">
    <source>
        <dbReference type="SAM" id="MobiDB-lite"/>
    </source>
</evidence>
<organism evidence="2 3">
    <name type="scientific">Jimgerdemannia flammicorona</name>
    <dbReference type="NCBI Taxonomy" id="994334"/>
    <lineage>
        <taxon>Eukaryota</taxon>
        <taxon>Fungi</taxon>
        <taxon>Fungi incertae sedis</taxon>
        <taxon>Mucoromycota</taxon>
        <taxon>Mucoromycotina</taxon>
        <taxon>Endogonomycetes</taxon>
        <taxon>Endogonales</taxon>
        <taxon>Endogonaceae</taxon>
        <taxon>Jimgerdemannia</taxon>
    </lineage>
</organism>
<dbReference type="EMBL" id="RBNJ01005529">
    <property type="protein sequence ID" value="RUS29170.1"/>
    <property type="molecule type" value="Genomic_DNA"/>
</dbReference>
<protein>
    <submittedName>
        <fullName evidence="2">Uncharacterized protein</fullName>
    </submittedName>
</protein>
<feature type="compositionally biased region" description="Pro residues" evidence="1">
    <location>
        <begin position="11"/>
        <end position="28"/>
    </location>
</feature>
<proteinExistence type="predicted"/>
<dbReference type="AlphaFoldDB" id="A0A433QH72"/>
<dbReference type="Proteomes" id="UP000274822">
    <property type="component" value="Unassembled WGS sequence"/>
</dbReference>
<gene>
    <name evidence="2" type="ORF">BC938DRAFT_480965</name>
</gene>
<accession>A0A433QH72</accession>
<sequence length="389" mass="42857">TQGPHTTPVAPTQPHPTLPHPDTLPPPGFQYSQRAGHYREGRRAGANGGRMGCDARARPQVSGSASKDKVSLRPSFLPHYRPLRPARADGKSVGSVSETHAAVAAGGDHVYSARAPPRPRSVFNSLLAVDDMQDVRAMTPKEWNIKYLMHRIVDSVTSPNNNNMSEQEHLCRNIMLLLDATVRQAPNYRVSYGEVTLNATSERRNKKRDPADRARSGYKMDVLVEFHGLHWKPEIDCGEISLVAPARRKLRDVWNLAQEQLTGVDASELVVWGFTVVARTLRLYSLSAAGGLFHLVLALQAPIPSARTDICNLKLAYCLMLGFVEKLDATQRALCKLNQDHIAAICAKIKPKELKWPAPLVVATPPSRSKRVTTQKRGGGKMPGRSSWA</sequence>
<keyword evidence="3" id="KW-1185">Reference proteome</keyword>
<evidence type="ECO:0000313" key="2">
    <source>
        <dbReference type="EMBL" id="RUS29170.1"/>
    </source>
</evidence>